<evidence type="ECO:0000313" key="1">
    <source>
        <dbReference type="EMBL" id="KAH3797438.1"/>
    </source>
</evidence>
<dbReference type="Proteomes" id="UP000828390">
    <property type="component" value="Unassembled WGS sequence"/>
</dbReference>
<sequence length="115" mass="12818">MKAVSDCASLDRLVLDTFFPQKASLCFLPAGRMCMRPGLLRAASASEILPFAKWFVRRVALAGRALAWLALYKRPKFLVSNTGLRQSATSRNTRHVAEENKFPIYVGMFLSPAIL</sequence>
<reference evidence="1" key="2">
    <citation type="submission" date="2020-11" db="EMBL/GenBank/DDBJ databases">
        <authorList>
            <person name="McCartney M.A."/>
            <person name="Auch B."/>
            <person name="Kono T."/>
            <person name="Mallez S."/>
            <person name="Becker A."/>
            <person name="Gohl D.M."/>
            <person name="Silverstein K.A.T."/>
            <person name="Koren S."/>
            <person name="Bechman K.B."/>
            <person name="Herman A."/>
            <person name="Abrahante J.E."/>
            <person name="Garbe J."/>
        </authorList>
    </citation>
    <scope>NUCLEOTIDE SEQUENCE</scope>
    <source>
        <strain evidence="1">Duluth1</strain>
        <tissue evidence="1">Whole animal</tissue>
    </source>
</reference>
<name>A0A9D4FEH5_DREPO</name>
<accession>A0A9D4FEH5</accession>
<comment type="caution">
    <text evidence="1">The sequence shown here is derived from an EMBL/GenBank/DDBJ whole genome shotgun (WGS) entry which is preliminary data.</text>
</comment>
<dbReference type="EMBL" id="JAIWYP010000007">
    <property type="protein sequence ID" value="KAH3797438.1"/>
    <property type="molecule type" value="Genomic_DNA"/>
</dbReference>
<protein>
    <submittedName>
        <fullName evidence="1">Uncharacterized protein</fullName>
    </submittedName>
</protein>
<dbReference type="AlphaFoldDB" id="A0A9D4FEH5"/>
<gene>
    <name evidence="1" type="ORF">DPMN_151019</name>
</gene>
<evidence type="ECO:0000313" key="2">
    <source>
        <dbReference type="Proteomes" id="UP000828390"/>
    </source>
</evidence>
<reference evidence="1" key="1">
    <citation type="journal article" date="2019" name="bioRxiv">
        <title>The Genome of the Zebra Mussel, Dreissena polymorpha: A Resource for Invasive Species Research.</title>
        <authorList>
            <person name="McCartney M.A."/>
            <person name="Auch B."/>
            <person name="Kono T."/>
            <person name="Mallez S."/>
            <person name="Zhang Y."/>
            <person name="Obille A."/>
            <person name="Becker A."/>
            <person name="Abrahante J.E."/>
            <person name="Garbe J."/>
            <person name="Badalamenti J.P."/>
            <person name="Herman A."/>
            <person name="Mangelson H."/>
            <person name="Liachko I."/>
            <person name="Sullivan S."/>
            <person name="Sone E.D."/>
            <person name="Koren S."/>
            <person name="Silverstein K.A.T."/>
            <person name="Beckman K.B."/>
            <person name="Gohl D.M."/>
        </authorList>
    </citation>
    <scope>NUCLEOTIDE SEQUENCE</scope>
    <source>
        <strain evidence="1">Duluth1</strain>
        <tissue evidence="1">Whole animal</tissue>
    </source>
</reference>
<organism evidence="1 2">
    <name type="scientific">Dreissena polymorpha</name>
    <name type="common">Zebra mussel</name>
    <name type="synonym">Mytilus polymorpha</name>
    <dbReference type="NCBI Taxonomy" id="45954"/>
    <lineage>
        <taxon>Eukaryota</taxon>
        <taxon>Metazoa</taxon>
        <taxon>Spiralia</taxon>
        <taxon>Lophotrochozoa</taxon>
        <taxon>Mollusca</taxon>
        <taxon>Bivalvia</taxon>
        <taxon>Autobranchia</taxon>
        <taxon>Heteroconchia</taxon>
        <taxon>Euheterodonta</taxon>
        <taxon>Imparidentia</taxon>
        <taxon>Neoheterodontei</taxon>
        <taxon>Myida</taxon>
        <taxon>Dreissenoidea</taxon>
        <taxon>Dreissenidae</taxon>
        <taxon>Dreissena</taxon>
    </lineage>
</organism>
<proteinExistence type="predicted"/>
<keyword evidence="2" id="KW-1185">Reference proteome</keyword>